<gene>
    <name evidence="2" type="ORF">AK88_04310</name>
</gene>
<dbReference type="OMA" id="NDFRYPN"/>
<dbReference type="RefSeq" id="XP_012337343.1">
    <property type="nucleotide sequence ID" value="XM_012481920.1"/>
</dbReference>
<dbReference type="GeneID" id="24269624"/>
<dbReference type="OrthoDB" id="387109at2759"/>
<evidence type="ECO:0000313" key="3">
    <source>
        <dbReference type="Proteomes" id="UP000054561"/>
    </source>
</evidence>
<reference evidence="2 3" key="1">
    <citation type="submission" date="2014-03" db="EMBL/GenBank/DDBJ databases">
        <title>The Genome Sequence of Plasmodium fragile nilgiri.</title>
        <authorList>
            <consortium name="The Broad Institute Genomics Platform"/>
            <consortium name="The Broad Institute Genome Sequencing Center for Infectious Disease"/>
            <person name="Neafsey D."/>
            <person name="Duraisingh M."/>
            <person name="Young S.K."/>
            <person name="Zeng Q."/>
            <person name="Gargeya S."/>
            <person name="Abouelleil A."/>
            <person name="Alvarado L."/>
            <person name="Chapman S.B."/>
            <person name="Gainer-Dewar J."/>
            <person name="Goldberg J."/>
            <person name="Griggs A."/>
            <person name="Gujja S."/>
            <person name="Hansen M."/>
            <person name="Howarth C."/>
            <person name="Imamovic A."/>
            <person name="Larimer J."/>
            <person name="Pearson M."/>
            <person name="Poon T.W."/>
            <person name="Priest M."/>
            <person name="Roberts A."/>
            <person name="Saif S."/>
            <person name="Shea T."/>
            <person name="Sykes S."/>
            <person name="Wortman J."/>
            <person name="Nusbaum C."/>
            <person name="Birren B."/>
        </authorList>
    </citation>
    <scope>NUCLEOTIDE SEQUENCE [LARGE SCALE GENOMIC DNA]</scope>
    <source>
        <strain evidence="3">nilgiri</strain>
    </source>
</reference>
<keyword evidence="1" id="KW-0812">Transmembrane</keyword>
<keyword evidence="3" id="KW-1185">Reference proteome</keyword>
<evidence type="ECO:0000256" key="1">
    <source>
        <dbReference type="SAM" id="Phobius"/>
    </source>
</evidence>
<evidence type="ECO:0000313" key="2">
    <source>
        <dbReference type="EMBL" id="KJP86053.1"/>
    </source>
</evidence>
<dbReference type="EMBL" id="KQ001703">
    <property type="protein sequence ID" value="KJP86053.1"/>
    <property type="molecule type" value="Genomic_DNA"/>
</dbReference>
<name>A0A0D9QGD9_PLAFR</name>
<dbReference type="AlphaFoldDB" id="A0A0D9QGD9"/>
<protein>
    <submittedName>
        <fullName evidence="2">Uncharacterized protein</fullName>
    </submittedName>
</protein>
<sequence length="264" mass="29799">MSNLRSSSSSGRNVNLEVCRHSKDGSVSTLDADSSDVEGRGSVKSWFKFLLRSGLFTVLLLAMHWSSSEGPCYAEWTGEGTNEVKVVRRRRMLHYMGGKYMGGKYNSSSPSIPGCWGNDAEKEKEVGGSRFSGYNFYSPTTQRSSFLSPSFSTPFNSLVAMTSPPPTNIEIWSTYEDGLRYLNQRAFRNMGNDFRHPNVMNNALNEKYKILNFLYSKLDRDSILYLFSFITALILFSKLGAPRLFVLGCVMGILYHIRRSKMRG</sequence>
<accession>A0A0D9QGD9</accession>
<keyword evidence="1" id="KW-1133">Transmembrane helix</keyword>
<proteinExistence type="predicted"/>
<organism evidence="2 3">
    <name type="scientific">Plasmodium fragile</name>
    <dbReference type="NCBI Taxonomy" id="5857"/>
    <lineage>
        <taxon>Eukaryota</taxon>
        <taxon>Sar</taxon>
        <taxon>Alveolata</taxon>
        <taxon>Apicomplexa</taxon>
        <taxon>Aconoidasida</taxon>
        <taxon>Haemosporida</taxon>
        <taxon>Plasmodiidae</taxon>
        <taxon>Plasmodium</taxon>
        <taxon>Plasmodium (Plasmodium)</taxon>
    </lineage>
</organism>
<dbReference type="Proteomes" id="UP000054561">
    <property type="component" value="Unassembled WGS sequence"/>
</dbReference>
<keyword evidence="1" id="KW-0472">Membrane</keyword>
<dbReference type="VEuPathDB" id="PlasmoDB:AK88_04310"/>
<feature type="transmembrane region" description="Helical" evidence="1">
    <location>
        <begin position="223"/>
        <end position="255"/>
    </location>
</feature>